<reference evidence="3" key="1">
    <citation type="journal article" date="2019" name="Int. J. Syst. Evol. Microbiol.">
        <title>The Global Catalogue of Microorganisms (GCM) 10K type strain sequencing project: providing services to taxonomists for standard genome sequencing and annotation.</title>
        <authorList>
            <consortium name="The Broad Institute Genomics Platform"/>
            <consortium name="The Broad Institute Genome Sequencing Center for Infectious Disease"/>
            <person name="Wu L."/>
            <person name="Ma J."/>
        </authorList>
    </citation>
    <scope>NUCLEOTIDE SEQUENCE [LARGE SCALE GENOMIC DNA]</scope>
    <source>
        <strain evidence="3">JCM 30331</strain>
    </source>
</reference>
<dbReference type="EMBL" id="BMPP01000039">
    <property type="protein sequence ID" value="GGK43459.1"/>
    <property type="molecule type" value="Genomic_DNA"/>
</dbReference>
<organism evidence="2 3">
    <name type="scientific">Deinococcus malanensis</name>
    <dbReference type="NCBI Taxonomy" id="1706855"/>
    <lineage>
        <taxon>Bacteria</taxon>
        <taxon>Thermotogati</taxon>
        <taxon>Deinococcota</taxon>
        <taxon>Deinococci</taxon>
        <taxon>Deinococcales</taxon>
        <taxon>Deinococcaceae</taxon>
        <taxon>Deinococcus</taxon>
    </lineage>
</organism>
<feature type="transmembrane region" description="Helical" evidence="1">
    <location>
        <begin position="54"/>
        <end position="74"/>
    </location>
</feature>
<evidence type="ECO:0000313" key="3">
    <source>
        <dbReference type="Proteomes" id="UP000647587"/>
    </source>
</evidence>
<comment type="caution">
    <text evidence="2">The sequence shown here is derived from an EMBL/GenBank/DDBJ whole genome shotgun (WGS) entry which is preliminary data.</text>
</comment>
<proteinExistence type="predicted"/>
<protein>
    <submittedName>
        <fullName evidence="2">Uncharacterized protein</fullName>
    </submittedName>
</protein>
<evidence type="ECO:0000256" key="1">
    <source>
        <dbReference type="SAM" id="Phobius"/>
    </source>
</evidence>
<keyword evidence="1" id="KW-0472">Membrane</keyword>
<evidence type="ECO:0000313" key="2">
    <source>
        <dbReference type="EMBL" id="GGK43459.1"/>
    </source>
</evidence>
<keyword evidence="3" id="KW-1185">Reference proteome</keyword>
<dbReference type="RefSeq" id="WP_189012209.1">
    <property type="nucleotide sequence ID" value="NZ_BMPP01000039.1"/>
</dbReference>
<keyword evidence="1" id="KW-0812">Transmembrane</keyword>
<keyword evidence="1" id="KW-1133">Transmembrane helix</keyword>
<accession>A0ABQ2F2R1</accession>
<gene>
    <name evidence="2" type="ORF">GCM10008955_41500</name>
</gene>
<feature type="transmembrane region" description="Helical" evidence="1">
    <location>
        <begin position="94"/>
        <end position="114"/>
    </location>
</feature>
<sequence length="143" mass="15690">MTWPGHPEYTAVLLTDPRRGSLLWEIAVTDHLHALPEELRGAHHQTLQRHATMLNVPVASWLTGVAVGVHAHWLGGLGLGYPVLWMVDGAVGPWDAWLVPPTVAVMIAVVWGHARYVHAQLPRDLTRLGLQSSSGIAARICQR</sequence>
<name>A0ABQ2F2R1_9DEIO</name>
<dbReference type="Proteomes" id="UP000647587">
    <property type="component" value="Unassembled WGS sequence"/>
</dbReference>